<evidence type="ECO:0000259" key="1">
    <source>
        <dbReference type="Pfam" id="PF21814"/>
    </source>
</evidence>
<dbReference type="InterPro" id="IPR049250">
    <property type="entry name" value="DUF6883"/>
</dbReference>
<dbReference type="EMBL" id="QRGR01000008">
    <property type="protein sequence ID" value="RDV15540.1"/>
    <property type="molecule type" value="Genomic_DNA"/>
</dbReference>
<reference evidence="3" key="1">
    <citation type="submission" date="2018-08" db="EMBL/GenBank/DDBJ databases">
        <authorList>
            <person name="Liu Z.-W."/>
            <person name="Du Z.-J."/>
        </authorList>
    </citation>
    <scope>NUCLEOTIDE SEQUENCE [LARGE SCALE GENOMIC DNA]</scope>
    <source>
        <strain evidence="3">H4X</strain>
    </source>
</reference>
<evidence type="ECO:0000313" key="2">
    <source>
        <dbReference type="EMBL" id="RDV15540.1"/>
    </source>
</evidence>
<dbReference type="Proteomes" id="UP000256708">
    <property type="component" value="Unassembled WGS sequence"/>
</dbReference>
<proteinExistence type="predicted"/>
<keyword evidence="3" id="KW-1185">Reference proteome</keyword>
<dbReference type="Pfam" id="PF21814">
    <property type="entry name" value="DUF6883"/>
    <property type="match status" value="1"/>
</dbReference>
<organism evidence="2 3">
    <name type="scientific">Pontibacter diazotrophicus</name>
    <dbReference type="NCBI Taxonomy" id="1400979"/>
    <lineage>
        <taxon>Bacteria</taxon>
        <taxon>Pseudomonadati</taxon>
        <taxon>Bacteroidota</taxon>
        <taxon>Cytophagia</taxon>
        <taxon>Cytophagales</taxon>
        <taxon>Hymenobacteraceae</taxon>
        <taxon>Pontibacter</taxon>
    </lineage>
</organism>
<comment type="caution">
    <text evidence="2">The sequence shown here is derived from an EMBL/GenBank/DDBJ whole genome shotgun (WGS) entry which is preliminary data.</text>
</comment>
<protein>
    <recommendedName>
        <fullName evidence="1">DUF6883 domain-containing protein</fullName>
    </recommendedName>
</protein>
<feature type="domain" description="DUF6883" evidence="1">
    <location>
        <begin position="3"/>
        <end position="55"/>
    </location>
</feature>
<gene>
    <name evidence="2" type="ORF">DXT99_08610</name>
</gene>
<accession>A0A3D8LDS1</accession>
<dbReference type="AlphaFoldDB" id="A0A3D8LDS1"/>
<sequence length="61" mass="6897">MYMPDRKREIVEDSKIRDYLLSTEHPDGRSKALFFFSLGLQPDNTVMLRDALFASGCEGGA</sequence>
<evidence type="ECO:0000313" key="3">
    <source>
        <dbReference type="Proteomes" id="UP000256708"/>
    </source>
</evidence>
<name>A0A3D8LDS1_9BACT</name>